<dbReference type="GO" id="GO:0016787">
    <property type="term" value="F:hydrolase activity"/>
    <property type="evidence" value="ECO:0007669"/>
    <property type="project" value="UniProtKB-KW"/>
</dbReference>
<dbReference type="InterPro" id="IPR051321">
    <property type="entry name" value="PHA/PHB_synthase"/>
</dbReference>
<evidence type="ECO:0000313" key="2">
    <source>
        <dbReference type="Proteomes" id="UP001058860"/>
    </source>
</evidence>
<dbReference type="EMBL" id="CP088295">
    <property type="protein sequence ID" value="UUY04291.1"/>
    <property type="molecule type" value="Genomic_DNA"/>
</dbReference>
<keyword evidence="1" id="KW-0378">Hydrolase</keyword>
<dbReference type="Gene3D" id="3.40.50.1820">
    <property type="entry name" value="alpha/beta hydrolase"/>
    <property type="match status" value="1"/>
</dbReference>
<name>A0ABY5PI48_9ACTN</name>
<reference evidence="2" key="1">
    <citation type="submission" date="2021-11" db="EMBL/GenBank/DDBJ databases">
        <title>Cultivation dependent microbiological survey of springs from the worlds oldest radium mine currently devoted to the extraction of radon-saturated water.</title>
        <authorList>
            <person name="Kapinusova G."/>
            <person name="Smrhova T."/>
            <person name="Strejcek M."/>
            <person name="Suman J."/>
            <person name="Jani K."/>
            <person name="Pajer P."/>
            <person name="Uhlik O."/>
        </authorList>
    </citation>
    <scope>NUCLEOTIDE SEQUENCE [LARGE SCALE GENOMIC DNA]</scope>
    <source>
        <strain evidence="2">J379</strain>
    </source>
</reference>
<gene>
    <name evidence="1" type="ORF">LRS13_01805</name>
</gene>
<proteinExistence type="predicted"/>
<accession>A0ABY5PI48</accession>
<organism evidence="1 2">
    <name type="scientific">Svornostia abyssi</name>
    <dbReference type="NCBI Taxonomy" id="2898438"/>
    <lineage>
        <taxon>Bacteria</taxon>
        <taxon>Bacillati</taxon>
        <taxon>Actinomycetota</taxon>
        <taxon>Thermoleophilia</taxon>
        <taxon>Solirubrobacterales</taxon>
        <taxon>Baekduiaceae</taxon>
        <taxon>Svornostia</taxon>
    </lineage>
</organism>
<evidence type="ECO:0000313" key="1">
    <source>
        <dbReference type="EMBL" id="UUY04291.1"/>
    </source>
</evidence>
<dbReference type="PANTHER" id="PTHR36837:SF2">
    <property type="entry name" value="POLY(3-HYDROXYALKANOATE) POLYMERASE SUBUNIT PHAC"/>
    <property type="match status" value="1"/>
</dbReference>
<dbReference type="PANTHER" id="PTHR36837">
    <property type="entry name" value="POLY(3-HYDROXYALKANOATE) POLYMERASE SUBUNIT PHAC"/>
    <property type="match status" value="1"/>
</dbReference>
<dbReference type="Proteomes" id="UP001058860">
    <property type="component" value="Chromosome"/>
</dbReference>
<dbReference type="SUPFAM" id="SSF53474">
    <property type="entry name" value="alpha/beta-Hydrolases"/>
    <property type="match status" value="1"/>
</dbReference>
<dbReference type="InterPro" id="IPR029058">
    <property type="entry name" value="AB_hydrolase_fold"/>
</dbReference>
<protein>
    <submittedName>
        <fullName evidence="1">Alpha/beta hydrolase</fullName>
    </submittedName>
</protein>
<keyword evidence="2" id="KW-1185">Reference proteome</keyword>
<sequence length="321" mass="34267">MYRYLRTDERPASELPTLLVPPLAAPAECFDLRRGCSLAAHLLAEGHATYLVEYGSIAFGDRGLGLEHWVDEVLPSAIQNVADDTGQPVQIVGWCLGGIMALLAVAARRDLPVRSIALVGSPFDFRRVPIAKAFLPLAQVGDGAVGTAVYKTLGGAPAPLVRRVFQMTSWDKWVTKPAAVAANLHDRDMLAQMGAVDHFMGNMVGYPGRSMAQLYHLFFRNNDLADGHITLSDREIRLADVQQPVLAVAGAGDVLAPVAAVHAVADLLTGSSEVRLRTAPGGHLGVLTGRSAVSSTWVELDRFLRDHGEAGTLPGVVRDAA</sequence>